<accession>A0A0H3ADP7</accession>
<dbReference type="InterPro" id="IPR051472">
    <property type="entry name" value="T3SS_Stator/FliH"/>
</dbReference>
<dbReference type="HOGENOM" id="CLU_062625_2_1_7"/>
<comment type="subcellular location">
    <subcellularLocation>
        <location evidence="2">Cytoplasm</location>
    </subcellularLocation>
</comment>
<name>A0A0H3ADP7_NITV4</name>
<dbReference type="PANTHER" id="PTHR34982:SF1">
    <property type="entry name" value="FLAGELLAR ASSEMBLY PROTEIN FLIH"/>
    <property type="match status" value="1"/>
</dbReference>
<proteinExistence type="inferred from homology"/>
<comment type="similarity">
    <text evidence="3">Belongs to the FliH family.</text>
</comment>
<sequence>MGALFRLNASTVVPAAGRRVLRAADAALLCEAQDILSAARERAAALEREAEEAYARRLDEGYNDGLEQGRMEHAEKVLETVLSSVEFIEGIEGTVVRVVTESIRKVIGEMDDDERIVRIVRNALVAVRNQQRVTIRVAPADEKAVTESLAAMLQRAPGSVGFLDVVADPRLARGACLLESELGVVDASLETQLAALEKAFHAKIR</sequence>
<evidence type="ECO:0000256" key="9">
    <source>
        <dbReference type="ARBA" id="ARBA00023225"/>
    </source>
</evidence>
<dbReference type="KEGG" id="dvl:Dvul_2989"/>
<dbReference type="InterPro" id="IPR012842">
    <property type="entry name" value="T3SS_SctL/SctL2"/>
</dbReference>
<dbReference type="EMBL" id="CP000528">
    <property type="protein sequence ID" value="ABM30000.1"/>
    <property type="molecule type" value="Genomic_DNA"/>
</dbReference>
<keyword evidence="8" id="KW-0653">Protein transport</keyword>
<dbReference type="SUPFAM" id="SSF160527">
    <property type="entry name" value="V-type ATPase subunit E-like"/>
    <property type="match status" value="1"/>
</dbReference>
<keyword evidence="5" id="KW-0813">Transport</keyword>
<keyword evidence="7" id="KW-1005">Bacterial flagellum biogenesis</keyword>
<evidence type="ECO:0000259" key="12">
    <source>
        <dbReference type="Pfam" id="PF02108"/>
    </source>
</evidence>
<evidence type="ECO:0000256" key="5">
    <source>
        <dbReference type="ARBA" id="ARBA00022448"/>
    </source>
</evidence>
<dbReference type="GO" id="GO:0030254">
    <property type="term" value="P:protein secretion by the type III secretion system"/>
    <property type="evidence" value="ECO:0007669"/>
    <property type="project" value="InterPro"/>
</dbReference>
<evidence type="ECO:0000256" key="7">
    <source>
        <dbReference type="ARBA" id="ARBA00022795"/>
    </source>
</evidence>
<dbReference type="NCBIfam" id="NF005392">
    <property type="entry name" value="PRK06937.1"/>
    <property type="match status" value="1"/>
</dbReference>
<evidence type="ECO:0000256" key="4">
    <source>
        <dbReference type="ARBA" id="ARBA00016507"/>
    </source>
</evidence>
<dbReference type="Pfam" id="PF02108">
    <property type="entry name" value="FliH"/>
    <property type="match status" value="1"/>
</dbReference>
<evidence type="ECO:0000256" key="1">
    <source>
        <dbReference type="ARBA" id="ARBA00003041"/>
    </source>
</evidence>
<dbReference type="Proteomes" id="UP000009173">
    <property type="component" value="Plasmid pDVUL01"/>
</dbReference>
<dbReference type="InterPro" id="IPR018035">
    <property type="entry name" value="Flagellar_FliH/T3SS_HrpE"/>
</dbReference>
<geneLocation type="plasmid" evidence="13 14">
    <name>pDVUL01</name>
</geneLocation>
<evidence type="ECO:0000256" key="8">
    <source>
        <dbReference type="ARBA" id="ARBA00022927"/>
    </source>
</evidence>
<comment type="similarity">
    <text evidence="10">Belongs to the SctL stator family.</text>
</comment>
<keyword evidence="9" id="KW-1006">Bacterial flagellum protein export</keyword>
<evidence type="ECO:0000256" key="2">
    <source>
        <dbReference type="ARBA" id="ARBA00004496"/>
    </source>
</evidence>
<dbReference type="GO" id="GO:0044781">
    <property type="term" value="P:bacterial-type flagellum organization"/>
    <property type="evidence" value="ECO:0007669"/>
    <property type="project" value="UniProtKB-KW"/>
</dbReference>
<dbReference type="GO" id="GO:0005829">
    <property type="term" value="C:cytosol"/>
    <property type="evidence" value="ECO:0007669"/>
    <property type="project" value="TreeGrafter"/>
</dbReference>
<evidence type="ECO:0000256" key="3">
    <source>
        <dbReference type="ARBA" id="ARBA00006602"/>
    </source>
</evidence>
<keyword evidence="13" id="KW-0614">Plasmid</keyword>
<protein>
    <recommendedName>
        <fullName evidence="4">Flagellar assembly protein FliH</fullName>
    </recommendedName>
    <alternativeName>
        <fullName evidence="11">Type 3 secretion system stator protein</fullName>
    </alternativeName>
</protein>
<keyword evidence="6" id="KW-0963">Cytoplasm</keyword>
<dbReference type="NCBIfam" id="TIGR02499">
    <property type="entry name" value="HrpE_YscL_not"/>
    <property type="match status" value="1"/>
</dbReference>
<evidence type="ECO:0000256" key="11">
    <source>
        <dbReference type="ARBA" id="ARBA00040494"/>
    </source>
</evidence>
<evidence type="ECO:0000256" key="6">
    <source>
        <dbReference type="ARBA" id="ARBA00022490"/>
    </source>
</evidence>
<evidence type="ECO:0000313" key="13">
    <source>
        <dbReference type="EMBL" id="ABM30000.1"/>
    </source>
</evidence>
<dbReference type="RefSeq" id="WP_011787394.1">
    <property type="nucleotide sequence ID" value="NC_008741.1"/>
</dbReference>
<organism evidence="13 14">
    <name type="scientific">Nitratidesulfovibrio vulgaris (strain DP4)</name>
    <name type="common">Desulfovibrio vulgaris</name>
    <dbReference type="NCBI Taxonomy" id="391774"/>
    <lineage>
        <taxon>Bacteria</taxon>
        <taxon>Pseudomonadati</taxon>
        <taxon>Thermodesulfobacteriota</taxon>
        <taxon>Desulfovibrionia</taxon>
        <taxon>Desulfovibrionales</taxon>
        <taxon>Desulfovibrionaceae</taxon>
        <taxon>Nitratidesulfovibrio</taxon>
    </lineage>
</organism>
<reference evidence="14" key="1">
    <citation type="journal article" date="2009" name="Environ. Microbiol.">
        <title>Contribution of mobile genetic elements to Desulfovibrio vulgaris genome plasticity.</title>
        <authorList>
            <person name="Walker C.B."/>
            <person name="Stolyar S."/>
            <person name="Chivian D."/>
            <person name="Pinel N."/>
            <person name="Gabster J.A."/>
            <person name="Dehal P.S."/>
            <person name="He Z."/>
            <person name="Yang Z.K."/>
            <person name="Yen H.C."/>
            <person name="Zhou J."/>
            <person name="Wall J.D."/>
            <person name="Hazen T.C."/>
            <person name="Arkin A.P."/>
            <person name="Stahl D.A."/>
        </authorList>
    </citation>
    <scope>NUCLEOTIDE SEQUENCE [LARGE SCALE GENOMIC DNA]</scope>
    <source>
        <strain evidence="14">DP4</strain>
        <plasmid evidence="14">Plasmid pDVUL01</plasmid>
    </source>
</reference>
<dbReference type="AlphaFoldDB" id="A0A0H3ADP7"/>
<dbReference type="PANTHER" id="PTHR34982">
    <property type="entry name" value="YOP PROTEINS TRANSLOCATION PROTEIN L"/>
    <property type="match status" value="1"/>
</dbReference>
<feature type="domain" description="Flagellar assembly protein FliH/Type III secretion system HrpE" evidence="12">
    <location>
        <begin position="72"/>
        <end position="194"/>
    </location>
</feature>
<evidence type="ECO:0000256" key="10">
    <source>
        <dbReference type="ARBA" id="ARBA00024335"/>
    </source>
</evidence>
<evidence type="ECO:0000313" key="14">
    <source>
        <dbReference type="Proteomes" id="UP000009173"/>
    </source>
</evidence>
<comment type="function">
    <text evidence="1">Needed for flagellar regrowth and assembly.</text>
</comment>
<gene>
    <name evidence="13" type="ordered locus">Dvul_2989</name>
</gene>